<dbReference type="Proteomes" id="UP000694892">
    <property type="component" value="Chromosome 5L"/>
</dbReference>
<protein>
    <submittedName>
        <fullName evidence="1">Uncharacterized protein</fullName>
    </submittedName>
</protein>
<accession>A0A974CUQ8</accession>
<dbReference type="AlphaFoldDB" id="A0A974CUQ8"/>
<proteinExistence type="predicted"/>
<gene>
    <name evidence="1" type="ORF">XELAEV_18026618mg</name>
</gene>
<sequence length="119" mass="13057">MYDCSNSTNCMGTFIPLAQSQHGEFSGLNQSPDYGVKPLTGAAGLPNTAHATSEMQGDYAYQRIPRMRVGILSHEHLKGPSTIFKMLVYEVYLYPGVVTLSNLTVADLCLDPHLRTYTA</sequence>
<reference evidence="2" key="1">
    <citation type="journal article" date="2016" name="Nature">
        <title>Genome evolution in the allotetraploid frog Xenopus laevis.</title>
        <authorList>
            <person name="Session A.M."/>
            <person name="Uno Y."/>
            <person name="Kwon T."/>
            <person name="Chapman J.A."/>
            <person name="Toyoda A."/>
            <person name="Takahashi S."/>
            <person name="Fukui A."/>
            <person name="Hikosaka A."/>
            <person name="Suzuki A."/>
            <person name="Kondo M."/>
            <person name="van Heeringen S.J."/>
            <person name="Quigley I."/>
            <person name="Heinz S."/>
            <person name="Ogino H."/>
            <person name="Ochi H."/>
            <person name="Hellsten U."/>
            <person name="Lyons J.B."/>
            <person name="Simakov O."/>
            <person name="Putnam N."/>
            <person name="Stites J."/>
            <person name="Kuroki Y."/>
            <person name="Tanaka T."/>
            <person name="Michiue T."/>
            <person name="Watanabe M."/>
            <person name="Bogdanovic O."/>
            <person name="Lister R."/>
            <person name="Georgiou G."/>
            <person name="Paranjpe S.S."/>
            <person name="van Kruijsbergen I."/>
            <person name="Shu S."/>
            <person name="Carlson J."/>
            <person name="Kinoshita T."/>
            <person name="Ohta Y."/>
            <person name="Mawaribuchi S."/>
            <person name="Jenkins J."/>
            <person name="Grimwood J."/>
            <person name="Schmutz J."/>
            <person name="Mitros T."/>
            <person name="Mozaffari S.V."/>
            <person name="Suzuki Y."/>
            <person name="Haramoto Y."/>
            <person name="Yamamoto T.S."/>
            <person name="Takagi C."/>
            <person name="Heald R."/>
            <person name="Miller K."/>
            <person name="Haudenschild C."/>
            <person name="Kitzman J."/>
            <person name="Nakayama T."/>
            <person name="Izutsu Y."/>
            <person name="Robert J."/>
            <person name="Fortriede J."/>
            <person name="Burns K."/>
            <person name="Lotay V."/>
            <person name="Karimi K."/>
            <person name="Yasuoka Y."/>
            <person name="Dichmann D.S."/>
            <person name="Flajnik M.F."/>
            <person name="Houston D.W."/>
            <person name="Shendure J."/>
            <person name="DuPasquier L."/>
            <person name="Vize P.D."/>
            <person name="Zorn A.M."/>
            <person name="Ito M."/>
            <person name="Marcotte E.M."/>
            <person name="Wallingford J.B."/>
            <person name="Ito Y."/>
            <person name="Asashima M."/>
            <person name="Ueno N."/>
            <person name="Matsuda Y."/>
            <person name="Veenstra G.J."/>
            <person name="Fujiyama A."/>
            <person name="Harland R.M."/>
            <person name="Taira M."/>
            <person name="Rokhsar D.S."/>
        </authorList>
    </citation>
    <scope>NUCLEOTIDE SEQUENCE [LARGE SCALE GENOMIC DNA]</scope>
    <source>
        <strain evidence="2">J</strain>
    </source>
</reference>
<organism evidence="1 2">
    <name type="scientific">Xenopus laevis</name>
    <name type="common">African clawed frog</name>
    <dbReference type="NCBI Taxonomy" id="8355"/>
    <lineage>
        <taxon>Eukaryota</taxon>
        <taxon>Metazoa</taxon>
        <taxon>Chordata</taxon>
        <taxon>Craniata</taxon>
        <taxon>Vertebrata</taxon>
        <taxon>Euteleostomi</taxon>
        <taxon>Amphibia</taxon>
        <taxon>Batrachia</taxon>
        <taxon>Anura</taxon>
        <taxon>Pipoidea</taxon>
        <taxon>Pipidae</taxon>
        <taxon>Xenopodinae</taxon>
        <taxon>Xenopus</taxon>
        <taxon>Xenopus</taxon>
    </lineage>
</organism>
<name>A0A974CUQ8_XENLA</name>
<evidence type="ECO:0000313" key="1">
    <source>
        <dbReference type="EMBL" id="OCT79807.1"/>
    </source>
</evidence>
<evidence type="ECO:0000313" key="2">
    <source>
        <dbReference type="Proteomes" id="UP000694892"/>
    </source>
</evidence>
<dbReference type="EMBL" id="CM004474">
    <property type="protein sequence ID" value="OCT79807.1"/>
    <property type="molecule type" value="Genomic_DNA"/>
</dbReference>